<dbReference type="Gene3D" id="3.30.1380.10">
    <property type="match status" value="1"/>
</dbReference>
<evidence type="ECO:0000313" key="3">
    <source>
        <dbReference type="Proteomes" id="UP000811899"/>
    </source>
</evidence>
<evidence type="ECO:0000313" key="2">
    <source>
        <dbReference type="EMBL" id="MBT0664755.1"/>
    </source>
</evidence>
<dbReference type="SUPFAM" id="SSF55166">
    <property type="entry name" value="Hedgehog/DD-peptidase"/>
    <property type="match status" value="1"/>
</dbReference>
<dbReference type="Pfam" id="PF08291">
    <property type="entry name" value="Peptidase_M15_3"/>
    <property type="match status" value="1"/>
</dbReference>
<dbReference type="RefSeq" id="WP_214171539.1">
    <property type="nucleotide sequence ID" value="NZ_JAHCVJ010000004.1"/>
</dbReference>
<accession>A0AAW4L4L9</accession>
<protein>
    <submittedName>
        <fullName evidence="2">DUF882 domain-containing protein</fullName>
    </submittedName>
</protein>
<name>A0AAW4L4L9_9BACT</name>
<proteinExistence type="predicted"/>
<keyword evidence="3" id="KW-1185">Reference proteome</keyword>
<dbReference type="AlphaFoldDB" id="A0AAW4L4L9"/>
<feature type="domain" description="Peptidase M15A C-terminal" evidence="1">
    <location>
        <begin position="6"/>
        <end position="123"/>
    </location>
</feature>
<evidence type="ECO:0000259" key="1">
    <source>
        <dbReference type="Pfam" id="PF08291"/>
    </source>
</evidence>
<organism evidence="2 3">
    <name type="scientific">Geoanaerobacter pelophilus</name>
    <dbReference type="NCBI Taxonomy" id="60036"/>
    <lineage>
        <taxon>Bacteria</taxon>
        <taxon>Pseudomonadati</taxon>
        <taxon>Thermodesulfobacteriota</taxon>
        <taxon>Desulfuromonadia</taxon>
        <taxon>Geobacterales</taxon>
        <taxon>Geobacteraceae</taxon>
        <taxon>Geoanaerobacter</taxon>
    </lineage>
</organism>
<comment type="caution">
    <text evidence="2">The sequence shown here is derived from an EMBL/GenBank/DDBJ whole genome shotgun (WGS) entry which is preliminary data.</text>
</comment>
<dbReference type="InterPro" id="IPR013230">
    <property type="entry name" value="Peptidase_M15A_C"/>
</dbReference>
<dbReference type="Proteomes" id="UP000811899">
    <property type="component" value="Unassembled WGS sequence"/>
</dbReference>
<dbReference type="EMBL" id="JAHCVJ010000004">
    <property type="protein sequence ID" value="MBT0664755.1"/>
    <property type="molecule type" value="Genomic_DNA"/>
</dbReference>
<dbReference type="InterPro" id="IPR009045">
    <property type="entry name" value="Zn_M74/Hedgehog-like"/>
</dbReference>
<reference evidence="2 3" key="1">
    <citation type="submission" date="2021-05" db="EMBL/GenBank/DDBJ databases">
        <title>The draft genome of Geobacter pelophilus DSM 12255.</title>
        <authorList>
            <person name="Xu Z."/>
            <person name="Masuda Y."/>
            <person name="Itoh H."/>
            <person name="Senoo K."/>
        </authorList>
    </citation>
    <scope>NUCLEOTIDE SEQUENCE [LARGE SCALE GENOMIC DNA]</scope>
    <source>
        <strain evidence="2 3">DSM 12255</strain>
    </source>
</reference>
<sequence>MKLTRHFTSDEFIVSQTAARLGIDNSPTPEVIANLQLVALVLEKVREYFGKPVLVSSGYRSPALNAAVPGSSKTSAHSKGLAADFTVQGVSNHDVCKWIAENIKELDIDQVIYEFGVTGWVHIGLAATPRYQMLSAIRGDGGKTVYVEGFRA</sequence>
<gene>
    <name evidence="2" type="ORF">KI809_10630</name>
</gene>